<dbReference type="AlphaFoldDB" id="A0A8J3LWB7"/>
<dbReference type="GO" id="GO:0003677">
    <property type="term" value="F:DNA binding"/>
    <property type="evidence" value="ECO:0007669"/>
    <property type="project" value="UniProtKB-KW"/>
</dbReference>
<keyword evidence="6" id="KW-1185">Reference proteome</keyword>
<dbReference type="SUPFAM" id="SSF46785">
    <property type="entry name" value="Winged helix' DNA-binding domain"/>
    <property type="match status" value="1"/>
</dbReference>
<evidence type="ECO:0000313" key="6">
    <source>
        <dbReference type="Proteomes" id="UP000653674"/>
    </source>
</evidence>
<dbReference type="Pfam" id="PF07702">
    <property type="entry name" value="UTRA"/>
    <property type="match status" value="1"/>
</dbReference>
<dbReference type="Proteomes" id="UP000653674">
    <property type="component" value="Unassembled WGS sequence"/>
</dbReference>
<dbReference type="PANTHER" id="PTHR44846:SF17">
    <property type="entry name" value="GNTR-FAMILY TRANSCRIPTIONAL REGULATOR"/>
    <property type="match status" value="1"/>
</dbReference>
<feature type="domain" description="HTH gntR-type" evidence="4">
    <location>
        <begin position="1"/>
        <end position="62"/>
    </location>
</feature>
<reference evidence="5" key="1">
    <citation type="submission" date="2021-01" db="EMBL/GenBank/DDBJ databases">
        <title>Whole genome shotgun sequence of Planosporangium flavigriseum NBRC 105377.</title>
        <authorList>
            <person name="Komaki H."/>
            <person name="Tamura T."/>
        </authorList>
    </citation>
    <scope>NUCLEOTIDE SEQUENCE</scope>
    <source>
        <strain evidence="5">NBRC 105377</strain>
    </source>
</reference>
<proteinExistence type="predicted"/>
<dbReference type="InterPro" id="IPR028978">
    <property type="entry name" value="Chorismate_lyase_/UTRA_dom_sf"/>
</dbReference>
<comment type="caution">
    <text evidence="5">The sequence shown here is derived from an EMBL/GenBank/DDBJ whole genome shotgun (WGS) entry which is preliminary data.</text>
</comment>
<dbReference type="SMART" id="SM00345">
    <property type="entry name" value="HTH_GNTR"/>
    <property type="match status" value="1"/>
</dbReference>
<gene>
    <name evidence="5" type="primary">ymfC</name>
    <name evidence="5" type="ORF">Pfl04_34130</name>
</gene>
<dbReference type="GO" id="GO:0045892">
    <property type="term" value="P:negative regulation of DNA-templated transcription"/>
    <property type="evidence" value="ECO:0007669"/>
    <property type="project" value="TreeGrafter"/>
</dbReference>
<dbReference type="InterPro" id="IPR011663">
    <property type="entry name" value="UTRA"/>
</dbReference>
<evidence type="ECO:0000256" key="1">
    <source>
        <dbReference type="ARBA" id="ARBA00023015"/>
    </source>
</evidence>
<dbReference type="PRINTS" id="PR00035">
    <property type="entry name" value="HTHGNTR"/>
</dbReference>
<dbReference type="CDD" id="cd07377">
    <property type="entry name" value="WHTH_GntR"/>
    <property type="match status" value="1"/>
</dbReference>
<organism evidence="5 6">
    <name type="scientific">Planosporangium flavigriseum</name>
    <dbReference type="NCBI Taxonomy" id="373681"/>
    <lineage>
        <taxon>Bacteria</taxon>
        <taxon>Bacillati</taxon>
        <taxon>Actinomycetota</taxon>
        <taxon>Actinomycetes</taxon>
        <taxon>Micromonosporales</taxon>
        <taxon>Micromonosporaceae</taxon>
        <taxon>Planosporangium</taxon>
    </lineage>
</organism>
<evidence type="ECO:0000256" key="3">
    <source>
        <dbReference type="ARBA" id="ARBA00023163"/>
    </source>
</evidence>
<dbReference type="SUPFAM" id="SSF64288">
    <property type="entry name" value="Chorismate lyase-like"/>
    <property type="match status" value="1"/>
</dbReference>
<dbReference type="Pfam" id="PF00392">
    <property type="entry name" value="GntR"/>
    <property type="match status" value="1"/>
</dbReference>
<dbReference type="PANTHER" id="PTHR44846">
    <property type="entry name" value="MANNOSYL-D-GLYCERATE TRANSPORT/METABOLISM SYSTEM REPRESSOR MNGR-RELATED"/>
    <property type="match status" value="1"/>
</dbReference>
<evidence type="ECO:0000256" key="2">
    <source>
        <dbReference type="ARBA" id="ARBA00023125"/>
    </source>
</evidence>
<evidence type="ECO:0000313" key="5">
    <source>
        <dbReference type="EMBL" id="GIG75009.1"/>
    </source>
</evidence>
<dbReference type="SMART" id="SM00866">
    <property type="entry name" value="UTRA"/>
    <property type="match status" value="1"/>
</dbReference>
<dbReference type="InterPro" id="IPR036388">
    <property type="entry name" value="WH-like_DNA-bd_sf"/>
</dbReference>
<dbReference type="PROSITE" id="PS50949">
    <property type="entry name" value="HTH_GNTR"/>
    <property type="match status" value="1"/>
</dbReference>
<dbReference type="EMBL" id="BONU01000025">
    <property type="protein sequence ID" value="GIG75009.1"/>
    <property type="molecule type" value="Genomic_DNA"/>
</dbReference>
<keyword evidence="1" id="KW-0805">Transcription regulation</keyword>
<keyword evidence="2" id="KW-0238">DNA-binding</keyword>
<protein>
    <submittedName>
        <fullName evidence="5">Putative HTH-type transcriptional regulator YmfC</fullName>
    </submittedName>
</protein>
<evidence type="ECO:0000259" key="4">
    <source>
        <dbReference type="PROSITE" id="PS50949"/>
    </source>
</evidence>
<dbReference type="GO" id="GO:0003700">
    <property type="term" value="F:DNA-binding transcription factor activity"/>
    <property type="evidence" value="ECO:0007669"/>
    <property type="project" value="InterPro"/>
</dbReference>
<dbReference type="InterPro" id="IPR000524">
    <property type="entry name" value="Tscrpt_reg_HTH_GntR"/>
</dbReference>
<dbReference type="InterPro" id="IPR050679">
    <property type="entry name" value="Bact_HTH_transcr_reg"/>
</dbReference>
<sequence length="237" mass="25082">MADLRQAIASGAFGTNGQLPSEPALSQQLGVSRPTVREAIAVLEQEGLVIRRHGLGTFVMSAVVELPNILNVNTGITDMIRSAGKDPGARKATVSTMAADERIAGQLGIMPGTSVGVIERTRTADDQPVALTRDFVRLDHLSSHGLLPERLQSFVGGADSLYSYLSSIGVAVTYGVAKVLPARATAELAEALELKPDADLLLLEQTDYNSAGAPLLFSEEYLVPGPLTIYVFRRGPG</sequence>
<dbReference type="Gene3D" id="3.40.1410.10">
    <property type="entry name" value="Chorismate lyase-like"/>
    <property type="match status" value="1"/>
</dbReference>
<name>A0A8J3LWB7_9ACTN</name>
<dbReference type="Gene3D" id="1.10.10.10">
    <property type="entry name" value="Winged helix-like DNA-binding domain superfamily/Winged helix DNA-binding domain"/>
    <property type="match status" value="1"/>
</dbReference>
<accession>A0A8J3LWB7</accession>
<keyword evidence="3" id="KW-0804">Transcription</keyword>
<dbReference type="InterPro" id="IPR036390">
    <property type="entry name" value="WH_DNA-bd_sf"/>
</dbReference>